<gene>
    <name evidence="4" type="ORF">SLS62_002429</name>
</gene>
<evidence type="ECO:0000259" key="3">
    <source>
        <dbReference type="PROSITE" id="PS50280"/>
    </source>
</evidence>
<evidence type="ECO:0000256" key="2">
    <source>
        <dbReference type="SAM" id="SignalP"/>
    </source>
</evidence>
<feature type="region of interest" description="Disordered" evidence="1">
    <location>
        <begin position="141"/>
        <end position="176"/>
    </location>
</feature>
<dbReference type="PANTHER" id="PTHR47332">
    <property type="entry name" value="SET DOMAIN-CONTAINING PROTEIN 5"/>
    <property type="match status" value="1"/>
</dbReference>
<dbReference type="InterPro" id="IPR001214">
    <property type="entry name" value="SET_dom"/>
</dbReference>
<reference evidence="4 5" key="1">
    <citation type="submission" date="2024-02" db="EMBL/GenBank/DDBJ databases">
        <title>De novo assembly and annotation of 12 fungi associated with fruit tree decline syndrome in Ontario, Canada.</title>
        <authorList>
            <person name="Sulman M."/>
            <person name="Ellouze W."/>
            <person name="Ilyukhin E."/>
        </authorList>
    </citation>
    <scope>NUCLEOTIDE SEQUENCE [LARGE SCALE GENOMIC DNA]</scope>
    <source>
        <strain evidence="4 5">M11/M66-122</strain>
    </source>
</reference>
<evidence type="ECO:0000313" key="4">
    <source>
        <dbReference type="EMBL" id="KAK7755497.1"/>
    </source>
</evidence>
<evidence type="ECO:0000313" key="5">
    <source>
        <dbReference type="Proteomes" id="UP001320420"/>
    </source>
</evidence>
<dbReference type="Gene3D" id="2.170.270.10">
    <property type="entry name" value="SET domain"/>
    <property type="match status" value="1"/>
</dbReference>
<evidence type="ECO:0000256" key="1">
    <source>
        <dbReference type="SAM" id="MobiDB-lite"/>
    </source>
</evidence>
<keyword evidence="5" id="KW-1185">Reference proteome</keyword>
<proteinExistence type="predicted"/>
<dbReference type="CDD" id="cd20071">
    <property type="entry name" value="SET_SMYD"/>
    <property type="match status" value="1"/>
</dbReference>
<comment type="caution">
    <text evidence="4">The sequence shown here is derived from an EMBL/GenBank/DDBJ whole genome shotgun (WGS) entry which is preliminary data.</text>
</comment>
<dbReference type="InterPro" id="IPR046341">
    <property type="entry name" value="SET_dom_sf"/>
</dbReference>
<dbReference type="PANTHER" id="PTHR47332:SF6">
    <property type="entry name" value="SET DOMAIN-CONTAINING PROTEIN"/>
    <property type="match status" value="1"/>
</dbReference>
<dbReference type="Proteomes" id="UP001320420">
    <property type="component" value="Unassembled WGS sequence"/>
</dbReference>
<protein>
    <recommendedName>
        <fullName evidence="3">SET domain-containing protein</fullName>
    </recommendedName>
</protein>
<sequence length="526" mass="57365">MDSRRSGTASLLQAAQQLLLAASLVRPTRGATEIQLAAVARECPTKIHASLQPHGRFGCALALDEETVGPHSQPVDWSPWTHPPECLATNAHSNVTKYCLYTNSAHGHYGVSLIATPETAANAAEMLDDFNADFLRPIGSQINVPRRSGNGTAVQDGTRASDGNNDDNDRPYEVVDMPGKGKGVVARRRIARAEVVMVDFASIVLDLAFPRAVRRLDGYDLLDQAVRQLGDPERVLNLARKREHPPNMVEDVLRTNSFHFELDEKPHMALFADIAVESPPSSPTLPSRGLESMDADGFADTTKYDSESTTIVDQSECSLHIGTMDCSVVFRAELTSYALPSAYFQSSQSSLAARVIAFRDIKPGEEITISYIDLGKTYPERQKALQRWDFSCDCEMCRAPASETAASDARRLRIRALRGDVLKALAPSPGRDVRGAIEMAEEVLALVRREELRGLYAEQHDTLGRLYWAAGDRALGLEHARISLEVLEDVGYIEHDDAHLPKLLGTYGELGVGSSSGAAMDTGRGG</sequence>
<feature type="domain" description="SET" evidence="3">
    <location>
        <begin position="170"/>
        <end position="372"/>
    </location>
</feature>
<organism evidence="4 5">
    <name type="scientific">Diatrype stigma</name>
    <dbReference type="NCBI Taxonomy" id="117547"/>
    <lineage>
        <taxon>Eukaryota</taxon>
        <taxon>Fungi</taxon>
        <taxon>Dikarya</taxon>
        <taxon>Ascomycota</taxon>
        <taxon>Pezizomycotina</taxon>
        <taxon>Sordariomycetes</taxon>
        <taxon>Xylariomycetidae</taxon>
        <taxon>Xylariales</taxon>
        <taxon>Diatrypaceae</taxon>
        <taxon>Diatrype</taxon>
    </lineage>
</organism>
<dbReference type="Pfam" id="PF00856">
    <property type="entry name" value="SET"/>
    <property type="match status" value="1"/>
</dbReference>
<keyword evidence="2" id="KW-0732">Signal</keyword>
<dbReference type="AlphaFoldDB" id="A0AAN9UYH0"/>
<dbReference type="PROSITE" id="PS50280">
    <property type="entry name" value="SET"/>
    <property type="match status" value="1"/>
</dbReference>
<name>A0AAN9UYH0_9PEZI</name>
<accession>A0AAN9UYH0</accession>
<feature type="signal peptide" evidence="2">
    <location>
        <begin position="1"/>
        <end position="30"/>
    </location>
</feature>
<feature type="chain" id="PRO_5043000230" description="SET domain-containing protein" evidence="2">
    <location>
        <begin position="31"/>
        <end position="526"/>
    </location>
</feature>
<dbReference type="EMBL" id="JAKJXP020000012">
    <property type="protein sequence ID" value="KAK7755497.1"/>
    <property type="molecule type" value="Genomic_DNA"/>
</dbReference>
<dbReference type="SUPFAM" id="SSF82199">
    <property type="entry name" value="SET domain"/>
    <property type="match status" value="1"/>
</dbReference>
<dbReference type="InterPro" id="IPR053185">
    <property type="entry name" value="SET_domain_protein"/>
</dbReference>